<gene>
    <name evidence="3" type="ORF">PTTW11_03066</name>
</gene>
<keyword evidence="2" id="KW-1133">Transmembrane helix</keyword>
<reference evidence="3" key="1">
    <citation type="submission" date="2021-02" db="EMBL/GenBank/DDBJ databases">
        <authorList>
            <person name="Syme A R."/>
            <person name="Syme A R."/>
            <person name="Moolhuijzen P."/>
        </authorList>
    </citation>
    <scope>NUCLEOTIDE SEQUENCE</scope>
    <source>
        <strain evidence="3">W1-1</strain>
    </source>
</reference>
<organism evidence="3 4">
    <name type="scientific">Pyrenophora teres f. teres</name>
    <dbReference type="NCBI Taxonomy" id="97479"/>
    <lineage>
        <taxon>Eukaryota</taxon>
        <taxon>Fungi</taxon>
        <taxon>Dikarya</taxon>
        <taxon>Ascomycota</taxon>
        <taxon>Pezizomycotina</taxon>
        <taxon>Dothideomycetes</taxon>
        <taxon>Pleosporomycetidae</taxon>
        <taxon>Pleosporales</taxon>
        <taxon>Pleosporineae</taxon>
        <taxon>Pleosporaceae</taxon>
        <taxon>Pyrenophora</taxon>
    </lineage>
</organism>
<feature type="transmembrane region" description="Helical" evidence="2">
    <location>
        <begin position="82"/>
        <end position="101"/>
    </location>
</feature>
<keyword evidence="2" id="KW-0472">Membrane</keyword>
<protein>
    <submittedName>
        <fullName evidence="3">Uncharacterized protein</fullName>
    </submittedName>
</protein>
<keyword evidence="2" id="KW-0812">Transmembrane</keyword>
<evidence type="ECO:0000256" key="1">
    <source>
        <dbReference type="SAM" id="MobiDB-lite"/>
    </source>
</evidence>
<dbReference type="Proteomes" id="UP000472372">
    <property type="component" value="Chromosome 3"/>
</dbReference>
<dbReference type="EMBL" id="HG992979">
    <property type="protein sequence ID" value="CAE7020442.1"/>
    <property type="molecule type" value="Genomic_DNA"/>
</dbReference>
<evidence type="ECO:0000313" key="4">
    <source>
        <dbReference type="Proteomes" id="UP000472372"/>
    </source>
</evidence>
<proteinExistence type="predicted"/>
<evidence type="ECO:0000313" key="3">
    <source>
        <dbReference type="EMBL" id="CAE7020442.1"/>
    </source>
</evidence>
<sequence length="157" mass="17013">MAILELQKPKPIQAPPPPQEPPPPPPPPLLQATIKDPTEHATGPVPGAVNTTPAVAAMPPSRAEENLLINLHPNKTKTRKTLLIHAAWLVAASGIFLFGTVKGVCVCEWNARHGTACSGVNQSREKIVIYLSPSPPPVLHTDFLHHYPIHLSIHLHR</sequence>
<feature type="compositionally biased region" description="Pro residues" evidence="1">
    <location>
        <begin position="12"/>
        <end position="29"/>
    </location>
</feature>
<evidence type="ECO:0000256" key="2">
    <source>
        <dbReference type="SAM" id="Phobius"/>
    </source>
</evidence>
<accession>A0A6S6VWL5</accession>
<dbReference type="AlphaFoldDB" id="A0A6S6VWL5"/>
<feature type="region of interest" description="Disordered" evidence="1">
    <location>
        <begin position="1"/>
        <end position="49"/>
    </location>
</feature>
<name>A0A6S6VWL5_9PLEO</name>